<protein>
    <submittedName>
        <fullName evidence="1">Uncharacterized protein</fullName>
    </submittedName>
</protein>
<reference evidence="2" key="1">
    <citation type="submission" date="2016-12" db="EMBL/GenBank/DDBJ databases">
        <title>Draft Genome Sequences od Carboxydothermus pertinax and islandicus, Hydrogenogenic Carboxydotrophic Bacteria.</title>
        <authorList>
            <person name="Fukuyama Y."/>
            <person name="Ohmae K."/>
            <person name="Yoneda Y."/>
            <person name="Yoshida T."/>
            <person name="Sako Y."/>
        </authorList>
    </citation>
    <scope>NUCLEOTIDE SEQUENCE [LARGE SCALE GENOMIC DNA]</scope>
    <source>
        <strain evidence="2">Ug1</strain>
    </source>
</reference>
<dbReference type="RefSeq" id="WP_075858066.1">
    <property type="nucleotide sequence ID" value="NZ_BDJK01000003.1"/>
</dbReference>
<dbReference type="Pfam" id="PF05954">
    <property type="entry name" value="Phage_GPD"/>
    <property type="match status" value="1"/>
</dbReference>
<accession>A0A1L8CRQ7</accession>
<evidence type="ECO:0000313" key="2">
    <source>
        <dbReference type="Proteomes" id="UP000187485"/>
    </source>
</evidence>
<evidence type="ECO:0000313" key="1">
    <source>
        <dbReference type="EMBL" id="GAV21615.1"/>
    </source>
</evidence>
<organism evidence="1 2">
    <name type="scientific">Carboxydothermus pertinax</name>
    <dbReference type="NCBI Taxonomy" id="870242"/>
    <lineage>
        <taxon>Bacteria</taxon>
        <taxon>Bacillati</taxon>
        <taxon>Bacillota</taxon>
        <taxon>Clostridia</taxon>
        <taxon>Thermoanaerobacterales</taxon>
        <taxon>Thermoanaerobacteraceae</taxon>
        <taxon>Carboxydothermus</taxon>
    </lineage>
</organism>
<gene>
    <name evidence="1" type="ORF">cpu_01250</name>
</gene>
<comment type="caution">
    <text evidence="1">The sequence shown here is derived from an EMBL/GenBank/DDBJ whole genome shotgun (WGS) entry which is preliminary data.</text>
</comment>
<sequence length="336" mass="37888">MAESRRAKLYLKYNKKDISADLAPYLLGFSYTDYASGKADDLQITLEDKAGIWNSSWMPEKGATLSASLIAQHWEKEGTMKKLPLGTFEVDEIECSGPPNVVTIKAVSVPVSSSLRGEDKTKAWEKTRLSVIAKDIAKNAGLKLLYDTNYNPTYDRIEQTAESDLSFLLRLCEDAGLALKITNKQIVIFDESKYEKMVPIITITRGKSPVISYYGVSATREVYSAARVEYEGRNKKVIKYTYRPPNRPKTGKTLIINERVSSLAEAINLAKMRLRQQNKEEVKFSLTMLGDIRLVAGVTVMIKGWGKFDGKYFVETAEHSGPGYTIRLELRRVLEW</sequence>
<dbReference type="SUPFAM" id="SSF69279">
    <property type="entry name" value="Phage tail proteins"/>
    <property type="match status" value="1"/>
</dbReference>
<keyword evidence="2" id="KW-1185">Reference proteome</keyword>
<dbReference type="Proteomes" id="UP000187485">
    <property type="component" value="Unassembled WGS sequence"/>
</dbReference>
<dbReference type="OrthoDB" id="9815473at2"/>
<dbReference type="AlphaFoldDB" id="A0A1L8CRQ7"/>
<dbReference type="STRING" id="870242.cpu_01250"/>
<dbReference type="EMBL" id="BDJK01000003">
    <property type="protein sequence ID" value="GAV21615.1"/>
    <property type="molecule type" value="Genomic_DNA"/>
</dbReference>
<name>A0A1L8CRQ7_9THEO</name>
<proteinExistence type="predicted"/>